<gene>
    <name evidence="1" type="ORF">CCYN2B_60058</name>
</gene>
<organism evidence="1 2">
    <name type="scientific">Capnocytophaga cynodegmi</name>
    <dbReference type="NCBI Taxonomy" id="28189"/>
    <lineage>
        <taxon>Bacteria</taxon>
        <taxon>Pseudomonadati</taxon>
        <taxon>Bacteroidota</taxon>
        <taxon>Flavobacteriia</taxon>
        <taxon>Flavobacteriales</taxon>
        <taxon>Flavobacteriaceae</taxon>
        <taxon>Capnocytophaga</taxon>
    </lineage>
</organism>
<dbReference type="AlphaFoldDB" id="A0A0B7HKP9"/>
<sequence length="67" mass="7593">MGFHGERLYVNDQLQDEQGNICNALLTGHLFDGDTRKNIKANIFSSFFRMKCTLFVDDNPVGLAQVK</sequence>
<dbReference type="EMBL" id="CDOD01000056">
    <property type="protein sequence ID" value="CEN39199.1"/>
    <property type="molecule type" value="Genomic_DNA"/>
</dbReference>
<name>A0A0B7HKP9_9FLAO</name>
<evidence type="ECO:0000313" key="1">
    <source>
        <dbReference type="EMBL" id="CEN39199.1"/>
    </source>
</evidence>
<protein>
    <submittedName>
        <fullName evidence="1">Uncharacterized protein</fullName>
    </submittedName>
</protein>
<accession>A0A0B7HKP9</accession>
<evidence type="ECO:0000313" key="2">
    <source>
        <dbReference type="Proteomes" id="UP000038055"/>
    </source>
</evidence>
<proteinExistence type="predicted"/>
<dbReference type="Proteomes" id="UP000038055">
    <property type="component" value="Unassembled WGS sequence"/>
</dbReference>
<keyword evidence="2" id="KW-1185">Reference proteome</keyword>
<reference evidence="2" key="1">
    <citation type="submission" date="2015-01" db="EMBL/GenBank/DDBJ databases">
        <authorList>
            <person name="MANFREDI Pablo"/>
        </authorList>
    </citation>
    <scope>NUCLEOTIDE SEQUENCE [LARGE SCALE GENOMIC DNA]</scope>
    <source>
        <strain evidence="2">Ccyn2B</strain>
    </source>
</reference>